<feature type="compositionally biased region" description="Basic residues" evidence="1">
    <location>
        <begin position="58"/>
        <end position="78"/>
    </location>
</feature>
<dbReference type="AlphaFoldDB" id="A0A6J4QYA6"/>
<protein>
    <submittedName>
        <fullName evidence="2">Uncharacterized protein</fullName>
    </submittedName>
</protein>
<gene>
    <name evidence="2" type="ORF">AVDCRST_MAG02-2473</name>
</gene>
<evidence type="ECO:0000256" key="1">
    <source>
        <dbReference type="SAM" id="MobiDB-lite"/>
    </source>
</evidence>
<feature type="compositionally biased region" description="Basic and acidic residues" evidence="1">
    <location>
        <begin position="45"/>
        <end position="57"/>
    </location>
</feature>
<feature type="non-terminal residue" evidence="2">
    <location>
        <position position="1"/>
    </location>
</feature>
<organism evidence="2">
    <name type="scientific">uncultured Rubrobacteraceae bacterium</name>
    <dbReference type="NCBI Taxonomy" id="349277"/>
    <lineage>
        <taxon>Bacteria</taxon>
        <taxon>Bacillati</taxon>
        <taxon>Actinomycetota</taxon>
        <taxon>Rubrobacteria</taxon>
        <taxon>Rubrobacterales</taxon>
        <taxon>Rubrobacteraceae</taxon>
        <taxon>environmental samples</taxon>
    </lineage>
</organism>
<accession>A0A6J4QYA6</accession>
<name>A0A6J4QYA6_9ACTN</name>
<proteinExistence type="predicted"/>
<reference evidence="2" key="1">
    <citation type="submission" date="2020-02" db="EMBL/GenBank/DDBJ databases">
        <authorList>
            <person name="Meier V. D."/>
        </authorList>
    </citation>
    <scope>NUCLEOTIDE SEQUENCE</scope>
    <source>
        <strain evidence="2">AVDCRST_MAG02</strain>
    </source>
</reference>
<feature type="region of interest" description="Disordered" evidence="1">
    <location>
        <begin position="1"/>
        <end position="129"/>
    </location>
</feature>
<feature type="non-terminal residue" evidence="2">
    <location>
        <position position="181"/>
    </location>
</feature>
<dbReference type="EMBL" id="CADCVH010000053">
    <property type="protein sequence ID" value="CAA9457163.1"/>
    <property type="molecule type" value="Genomic_DNA"/>
</dbReference>
<sequence>GGQRKGGGSESQRTGAKGSRGGARRRGGAGRLPARGGGGGTPRLRSPEQGRLPDHAHGLRPRRGAHLLRGTRPRRHAARQGGPRALVRAPVQAVPGAGLRGQEGAGARVAVADGGDDRVGGPGASGRRVTLRERGHPRAALLVGQVGRTARLPRHAEGRGNVGSTGKKGDRGGLRASYPYI</sequence>
<evidence type="ECO:0000313" key="2">
    <source>
        <dbReference type="EMBL" id="CAA9457163.1"/>
    </source>
</evidence>
<feature type="region of interest" description="Disordered" evidence="1">
    <location>
        <begin position="145"/>
        <end position="181"/>
    </location>
</feature>